<protein>
    <submittedName>
        <fullName evidence="2">Uncharacterized protein</fullName>
    </submittedName>
</protein>
<dbReference type="AlphaFoldDB" id="A0A379Z3B1"/>
<evidence type="ECO:0000256" key="1">
    <source>
        <dbReference type="SAM" id="Coils"/>
    </source>
</evidence>
<name>A0A379Z3B1_9GAMM</name>
<keyword evidence="3" id="KW-1185">Reference proteome</keyword>
<sequence>MKAINWLLYALLILLSLTVVARYYLPAKLAGLKATWVCRRHFGADLRVSDCRPFSVGGELVPRKGRYNLELYSQTLGEYLNLYQLKREEISVEHLSQALAKQRQQAQAERARLKELSDLLGGPLWLFRHLRANELHQQQLLLVMPPEDSETLTPWLQRLTRLLLDNPDCCAYLIPKERQANLASELAPTLLPERLGDNVRLKLGLKERKLNSALAPYQLFEARASLKIYRPRKFGKLQPETQGIVPQTLSLDSELLSRAFPSLVFWPLPQNRQEN</sequence>
<gene>
    <name evidence="2" type="ORF">NCTC10738_00931</name>
</gene>
<reference evidence="2 3" key="1">
    <citation type="submission" date="2018-06" db="EMBL/GenBank/DDBJ databases">
        <authorList>
            <consortium name="Pathogen Informatics"/>
            <person name="Doyle S."/>
        </authorList>
    </citation>
    <scope>NUCLEOTIDE SEQUENCE [LARGE SCALE GENOMIC DNA]</scope>
    <source>
        <strain evidence="2 3">NCTC10738</strain>
    </source>
</reference>
<evidence type="ECO:0000313" key="2">
    <source>
        <dbReference type="EMBL" id="SUI54683.1"/>
    </source>
</evidence>
<dbReference type="EMBL" id="UGYO01000001">
    <property type="protein sequence ID" value="SUI54683.1"/>
    <property type="molecule type" value="Genomic_DNA"/>
</dbReference>
<feature type="coiled-coil region" evidence="1">
    <location>
        <begin position="85"/>
        <end position="119"/>
    </location>
</feature>
<evidence type="ECO:0000313" key="3">
    <source>
        <dbReference type="Proteomes" id="UP000254069"/>
    </source>
</evidence>
<organism evidence="2 3">
    <name type="scientific">Shewanella algae</name>
    <dbReference type="NCBI Taxonomy" id="38313"/>
    <lineage>
        <taxon>Bacteria</taxon>
        <taxon>Pseudomonadati</taxon>
        <taxon>Pseudomonadota</taxon>
        <taxon>Gammaproteobacteria</taxon>
        <taxon>Alteromonadales</taxon>
        <taxon>Shewanellaceae</taxon>
        <taxon>Shewanella</taxon>
    </lineage>
</organism>
<proteinExistence type="predicted"/>
<dbReference type="Proteomes" id="UP000254069">
    <property type="component" value="Unassembled WGS sequence"/>
</dbReference>
<dbReference type="RefSeq" id="WP_115389273.1">
    <property type="nucleotide sequence ID" value="NZ_JADZHC010000019.1"/>
</dbReference>
<keyword evidence="1" id="KW-0175">Coiled coil</keyword>
<accession>A0A379Z3B1</accession>